<dbReference type="GO" id="GO:0003700">
    <property type="term" value="F:DNA-binding transcription factor activity"/>
    <property type="evidence" value="ECO:0007669"/>
    <property type="project" value="InterPro"/>
</dbReference>
<feature type="coiled-coil region" evidence="4">
    <location>
        <begin position="248"/>
        <end position="277"/>
    </location>
</feature>
<dbReference type="Pfam" id="PF12833">
    <property type="entry name" value="HTH_18"/>
    <property type="match status" value="1"/>
</dbReference>
<dbReference type="Gene3D" id="1.25.40.10">
    <property type="entry name" value="Tetratricopeptide repeat domain"/>
    <property type="match status" value="1"/>
</dbReference>
<dbReference type="InterPro" id="IPR011990">
    <property type="entry name" value="TPR-like_helical_dom_sf"/>
</dbReference>
<dbReference type="SUPFAM" id="SSF46689">
    <property type="entry name" value="Homeodomain-like"/>
    <property type="match status" value="1"/>
</dbReference>
<dbReference type="InterPro" id="IPR018060">
    <property type="entry name" value="HTH_AraC"/>
</dbReference>
<comment type="caution">
    <text evidence="8">The sequence shown here is derived from an EMBL/GenBank/DDBJ whole genome shotgun (WGS) entry which is preliminary data.</text>
</comment>
<dbReference type="EMBL" id="SJSA01000001">
    <property type="protein sequence ID" value="TGG40316.1"/>
    <property type="molecule type" value="Genomic_DNA"/>
</dbReference>
<sequence>MVNYDTGLASVYNGMGILSTNIERDYQGALKYFFKGIDAAKRGEDERLNSLLLANVALMYYICKDATGLRYARECYDYGHRTSDDYLSYFGAIVMSYFYLLDNDDRLALKYIREAEYIHNTKGLSDYGNLYNTYGNVLYHQGDMVGAKDCFHRVIANSADIDSDRARAYAALSDISNGKGDHIKALELLDSALSNTVEGILFISRPEIIGKMADIHHKLGNNDKAAILKAQAKRESTILSNAINTDAIEELRAKYDLERAENDIARQHIQLIEKQNIVNILIAAVVIILVVLTSTVVMYRRKNLLYRAIVAQATESAHEENRLRETIRHLEEKLISSSHGPETSHEYESEASEQNASANVTPLSAERLRDLTARFDALMLDPAVYTDNLITKEKIARMLGTNRTYISRLVNERYGMTFTRYINSLRIKEAVRRLSDPADPTSLKDLADMLGFNSMTTFYSQFNACTGMTPASFRNQSNKRK</sequence>
<evidence type="ECO:0000313" key="9">
    <source>
        <dbReference type="Proteomes" id="UP000297635"/>
    </source>
</evidence>
<dbReference type="Proteomes" id="UP000297635">
    <property type="component" value="Unassembled WGS sequence"/>
</dbReference>
<evidence type="ECO:0000256" key="2">
    <source>
        <dbReference type="ARBA" id="ARBA00023125"/>
    </source>
</evidence>
<accession>A0A4Z0V555</accession>
<keyword evidence="9" id="KW-1185">Reference proteome</keyword>
<evidence type="ECO:0000256" key="5">
    <source>
        <dbReference type="SAM" id="MobiDB-lite"/>
    </source>
</evidence>
<feature type="region of interest" description="Disordered" evidence="5">
    <location>
        <begin position="335"/>
        <end position="359"/>
    </location>
</feature>
<keyword evidence="6" id="KW-0812">Transmembrane</keyword>
<keyword evidence="4" id="KW-0175">Coiled coil</keyword>
<evidence type="ECO:0000256" key="4">
    <source>
        <dbReference type="SAM" id="Coils"/>
    </source>
</evidence>
<gene>
    <name evidence="8" type="ORF">EZ315_06290</name>
</gene>
<keyword evidence="2" id="KW-0238">DNA-binding</keyword>
<dbReference type="RefSeq" id="WP_135471329.1">
    <property type="nucleotide sequence ID" value="NZ_CASGTF010000008.1"/>
</dbReference>
<organism evidence="8 9">
    <name type="scientific">Duncaniella freteri</name>
    <dbReference type="NCBI Taxonomy" id="2530391"/>
    <lineage>
        <taxon>Bacteria</taxon>
        <taxon>Pseudomonadati</taxon>
        <taxon>Bacteroidota</taxon>
        <taxon>Bacteroidia</taxon>
        <taxon>Bacteroidales</taxon>
        <taxon>Muribaculaceae</taxon>
        <taxon>Duncaniella</taxon>
    </lineage>
</organism>
<feature type="domain" description="HTH araC/xylS-type" evidence="7">
    <location>
        <begin position="369"/>
        <end position="476"/>
    </location>
</feature>
<dbReference type="InterPro" id="IPR018062">
    <property type="entry name" value="HTH_AraC-typ_CS"/>
</dbReference>
<reference evidence="8 9" key="1">
    <citation type="submission" date="2019-02" db="EMBL/GenBank/DDBJ databases">
        <title>Isolation and identification of novel species under the genus Muribaculum.</title>
        <authorList>
            <person name="Miyake S."/>
            <person name="Ding Y."/>
            <person name="Low A."/>
            <person name="Soh M."/>
            <person name="Seedorf H."/>
        </authorList>
    </citation>
    <scope>NUCLEOTIDE SEQUENCE [LARGE SCALE GENOMIC DNA]</scope>
    <source>
        <strain evidence="8 9">TLL-A3</strain>
    </source>
</reference>
<protein>
    <submittedName>
        <fullName evidence="8">AraC family transcriptional regulator</fullName>
    </submittedName>
</protein>
<dbReference type="Gene3D" id="1.10.10.60">
    <property type="entry name" value="Homeodomain-like"/>
    <property type="match status" value="2"/>
</dbReference>
<dbReference type="SUPFAM" id="SSF48452">
    <property type="entry name" value="TPR-like"/>
    <property type="match status" value="1"/>
</dbReference>
<dbReference type="InterPro" id="IPR009057">
    <property type="entry name" value="Homeodomain-like_sf"/>
</dbReference>
<dbReference type="PANTHER" id="PTHR43280:SF2">
    <property type="entry name" value="HTH-TYPE TRANSCRIPTIONAL REGULATOR EXSA"/>
    <property type="match status" value="1"/>
</dbReference>
<evidence type="ECO:0000256" key="1">
    <source>
        <dbReference type="ARBA" id="ARBA00023015"/>
    </source>
</evidence>
<dbReference type="GeneID" id="82149397"/>
<name>A0A4Z0V555_9BACT</name>
<evidence type="ECO:0000256" key="6">
    <source>
        <dbReference type="SAM" id="Phobius"/>
    </source>
</evidence>
<keyword evidence="3" id="KW-0804">Transcription</keyword>
<proteinExistence type="predicted"/>
<keyword evidence="6" id="KW-0472">Membrane</keyword>
<dbReference type="AlphaFoldDB" id="A0A4Z0V555"/>
<keyword evidence="6" id="KW-1133">Transmembrane helix</keyword>
<dbReference type="PROSITE" id="PS00041">
    <property type="entry name" value="HTH_ARAC_FAMILY_1"/>
    <property type="match status" value="1"/>
</dbReference>
<feature type="transmembrane region" description="Helical" evidence="6">
    <location>
        <begin position="277"/>
        <end position="299"/>
    </location>
</feature>
<dbReference type="GO" id="GO:0043565">
    <property type="term" value="F:sequence-specific DNA binding"/>
    <property type="evidence" value="ECO:0007669"/>
    <property type="project" value="InterPro"/>
</dbReference>
<evidence type="ECO:0000313" key="8">
    <source>
        <dbReference type="EMBL" id="TGG40316.1"/>
    </source>
</evidence>
<keyword evidence="1" id="KW-0805">Transcription regulation</keyword>
<dbReference type="SMART" id="SM00342">
    <property type="entry name" value="HTH_ARAC"/>
    <property type="match status" value="1"/>
</dbReference>
<evidence type="ECO:0000259" key="7">
    <source>
        <dbReference type="PROSITE" id="PS01124"/>
    </source>
</evidence>
<dbReference type="PANTHER" id="PTHR43280">
    <property type="entry name" value="ARAC-FAMILY TRANSCRIPTIONAL REGULATOR"/>
    <property type="match status" value="1"/>
</dbReference>
<dbReference type="PROSITE" id="PS01124">
    <property type="entry name" value="HTH_ARAC_FAMILY_2"/>
    <property type="match status" value="1"/>
</dbReference>
<evidence type="ECO:0000256" key="3">
    <source>
        <dbReference type="ARBA" id="ARBA00023163"/>
    </source>
</evidence>